<gene>
    <name evidence="1" type="ORF">FE392_07070</name>
</gene>
<evidence type="ECO:0000313" key="1">
    <source>
        <dbReference type="EMBL" id="MDX7987091.1"/>
    </source>
</evidence>
<evidence type="ECO:0000313" key="2">
    <source>
        <dbReference type="Proteomes" id="UP001271890"/>
    </source>
</evidence>
<dbReference type="RefSeq" id="WP_319929524.1">
    <property type="nucleotide sequence ID" value="NZ_VCDN01000021.1"/>
</dbReference>
<dbReference type="EMBL" id="VCDN01000021">
    <property type="protein sequence ID" value="MDX7987091.1"/>
    <property type="molecule type" value="Genomic_DNA"/>
</dbReference>
<proteinExistence type="predicted"/>
<dbReference type="Proteomes" id="UP001271890">
    <property type="component" value="Unassembled WGS sequence"/>
</dbReference>
<reference evidence="2" key="1">
    <citation type="journal article" date="2024" name="Toxins">
        <title>Genome Sequence Analysis of Native Xenorhabdus Strains Isolated from Entomopathogenic Nematodes in Argentina.</title>
        <authorList>
            <person name="Palma L."/>
            <person name="Frizzo L."/>
            <person name="Kaiser S."/>
            <person name="Berry C."/>
            <person name="Caballero P."/>
            <person name="Bode H.B."/>
            <person name="Del Valle E.E."/>
        </authorList>
    </citation>
    <scope>NUCLEOTIDE SEQUENCE [LARGE SCALE GENOMIC DNA]</scope>
    <source>
        <strain evidence="2">12</strain>
    </source>
</reference>
<keyword evidence="2" id="KW-1185">Reference proteome</keyword>
<accession>A0ABU4S8J4</accession>
<sequence>MPFYFPFREKFYKGDLIYGLMDGIHDYINSASPFSEAMIHFEHKSYPPALVSDYLIPLEVENFNYFLETSIGSEDPNDIRDQKEVETKLKYINNDNYRRYKESLFSYLERDTKYSSVTKRIDYSTQIIGRKCKGAISWVSINNDPLIKDAHVHFILDGINMKEIISKSYLVIHEDDDKNQCNSNNNGFVPISLNSKKAEIEKSIVGRELRWIFRNRANPNVAKKIQFWKDKNPAPPPWKENGCLIWDKYALHLEAKEKKDEDRYDGLARLFHLY</sequence>
<organism evidence="1 2">
    <name type="scientific">Xenorhabdus santafensis</name>
    <dbReference type="NCBI Taxonomy" id="2582833"/>
    <lineage>
        <taxon>Bacteria</taxon>
        <taxon>Pseudomonadati</taxon>
        <taxon>Pseudomonadota</taxon>
        <taxon>Gammaproteobacteria</taxon>
        <taxon>Enterobacterales</taxon>
        <taxon>Morganellaceae</taxon>
        <taxon>Xenorhabdus</taxon>
    </lineage>
</organism>
<comment type="caution">
    <text evidence="1">The sequence shown here is derived from an EMBL/GenBank/DDBJ whole genome shotgun (WGS) entry which is preliminary data.</text>
</comment>
<protein>
    <submittedName>
        <fullName evidence="1">Uncharacterized protein</fullName>
    </submittedName>
</protein>
<name>A0ABU4S8J4_9GAMM</name>